<organism evidence="1 2">
    <name type="scientific">Penicillium concentricum</name>
    <dbReference type="NCBI Taxonomy" id="293559"/>
    <lineage>
        <taxon>Eukaryota</taxon>
        <taxon>Fungi</taxon>
        <taxon>Dikarya</taxon>
        <taxon>Ascomycota</taxon>
        <taxon>Pezizomycotina</taxon>
        <taxon>Eurotiomycetes</taxon>
        <taxon>Eurotiomycetidae</taxon>
        <taxon>Eurotiales</taxon>
        <taxon>Aspergillaceae</taxon>
        <taxon>Penicillium</taxon>
    </lineage>
</organism>
<comment type="caution">
    <text evidence="1">The sequence shown here is derived from an EMBL/GenBank/DDBJ whole genome shotgun (WGS) entry which is preliminary data.</text>
</comment>
<dbReference type="OrthoDB" id="5135333at2759"/>
<dbReference type="AlphaFoldDB" id="A0A9W9SSX8"/>
<dbReference type="GeneID" id="81458359"/>
<reference evidence="1" key="1">
    <citation type="submission" date="2022-12" db="EMBL/GenBank/DDBJ databases">
        <authorList>
            <person name="Petersen C."/>
        </authorList>
    </citation>
    <scope>NUCLEOTIDE SEQUENCE</scope>
    <source>
        <strain evidence="1">IBT 3081</strain>
    </source>
</reference>
<evidence type="ECO:0000313" key="1">
    <source>
        <dbReference type="EMBL" id="KAJ5383535.1"/>
    </source>
</evidence>
<reference evidence="1" key="2">
    <citation type="journal article" date="2023" name="IMA Fungus">
        <title>Comparative genomic study of the Penicillium genus elucidates a diverse pangenome and 15 lateral gene transfer events.</title>
        <authorList>
            <person name="Petersen C."/>
            <person name="Sorensen T."/>
            <person name="Nielsen M.R."/>
            <person name="Sondergaard T.E."/>
            <person name="Sorensen J.L."/>
            <person name="Fitzpatrick D.A."/>
            <person name="Frisvad J.C."/>
            <person name="Nielsen K.L."/>
        </authorList>
    </citation>
    <scope>NUCLEOTIDE SEQUENCE</scope>
    <source>
        <strain evidence="1">IBT 3081</strain>
    </source>
</reference>
<gene>
    <name evidence="1" type="ORF">N7517_001446</name>
</gene>
<evidence type="ECO:0000313" key="2">
    <source>
        <dbReference type="Proteomes" id="UP001147752"/>
    </source>
</evidence>
<dbReference type="RefSeq" id="XP_056583311.1">
    <property type="nucleotide sequence ID" value="XM_056719176.1"/>
</dbReference>
<sequence length="63" mass="7835">MPLDFSYLSFQKARDRDREYWRMRLTLYSVRKDLLNLRVRSWGPQKRPYDDEDRQTIINRVAV</sequence>
<name>A0A9W9SSX8_9EURO</name>
<proteinExistence type="predicted"/>
<protein>
    <submittedName>
        <fullName evidence="1">Uncharacterized protein</fullName>
    </submittedName>
</protein>
<dbReference type="Proteomes" id="UP001147752">
    <property type="component" value="Unassembled WGS sequence"/>
</dbReference>
<keyword evidence="2" id="KW-1185">Reference proteome</keyword>
<accession>A0A9W9SSX8</accession>
<dbReference type="EMBL" id="JAPZBT010000001">
    <property type="protein sequence ID" value="KAJ5383535.1"/>
    <property type="molecule type" value="Genomic_DNA"/>
</dbReference>